<dbReference type="PANTHER" id="PTHR33133">
    <property type="entry name" value="OS08G0107100 PROTEIN-RELATED"/>
    <property type="match status" value="1"/>
</dbReference>
<dbReference type="InterPro" id="IPR057169">
    <property type="entry name" value="DUF7847"/>
</dbReference>
<keyword evidence="2" id="KW-1133">Transmembrane helix</keyword>
<dbReference type="AlphaFoldDB" id="A0A2W2FAZ8"/>
<keyword evidence="5" id="KW-1185">Reference proteome</keyword>
<organism evidence="4 5">
    <name type="scientific">Spongiactinospora gelatinilytica</name>
    <dbReference type="NCBI Taxonomy" id="2666298"/>
    <lineage>
        <taxon>Bacteria</taxon>
        <taxon>Bacillati</taxon>
        <taxon>Actinomycetota</taxon>
        <taxon>Actinomycetes</taxon>
        <taxon>Streptosporangiales</taxon>
        <taxon>Streptosporangiaceae</taxon>
        <taxon>Spongiactinospora</taxon>
    </lineage>
</organism>
<sequence>MPGPPPGHGAPPYPPGPHGYQQPYAPRPGIIPLRPLGLGEILDGTIKLVRSNPKAVLGLSAIAAALGSIPAAIGQAYFARGLEAALNAGTAAPTDDILGQYGATLLSTLVSFIVTAVLTGILTRILGRAVFGGKITAGEAWRSVRPRVPALFGMIILSGLIMLAPLALVVPLLMGMAAGTGDYGTFMLATLVFILLFIVWAFFIYARLAFAAPAVVLERRGPIDSMRRSWRLVSGGFWRVLGILLLTYLIVLIISYVLNIPFAIIGTIVGATGAGTTGSIALAALLFAIGGTVAAMISYPIQAGVAGLLYADRRMRTEAFDLVLQTAAIEQQRQGQVPGSADDLWLPGYGQDGHGNGPAGRPHPYGRP</sequence>
<feature type="transmembrane region" description="Helical" evidence="2">
    <location>
        <begin position="237"/>
        <end position="258"/>
    </location>
</feature>
<feature type="transmembrane region" description="Helical" evidence="2">
    <location>
        <begin position="148"/>
        <end position="174"/>
    </location>
</feature>
<dbReference type="Pfam" id="PF25231">
    <property type="entry name" value="DUF7847"/>
    <property type="match status" value="1"/>
</dbReference>
<evidence type="ECO:0000256" key="1">
    <source>
        <dbReference type="SAM" id="MobiDB-lite"/>
    </source>
</evidence>
<feature type="transmembrane region" description="Helical" evidence="2">
    <location>
        <begin position="278"/>
        <end position="311"/>
    </location>
</feature>
<dbReference type="PANTHER" id="PTHR33133:SF1">
    <property type="entry name" value="EXPRESSED PROTEIN-RELATED"/>
    <property type="match status" value="1"/>
</dbReference>
<feature type="transmembrane region" description="Helical" evidence="2">
    <location>
        <begin position="56"/>
        <end position="78"/>
    </location>
</feature>
<feature type="transmembrane region" description="Helical" evidence="2">
    <location>
        <begin position="186"/>
        <end position="216"/>
    </location>
</feature>
<evidence type="ECO:0000313" key="4">
    <source>
        <dbReference type="EMBL" id="PZG25505.1"/>
    </source>
</evidence>
<dbReference type="Proteomes" id="UP000248544">
    <property type="component" value="Unassembled WGS sequence"/>
</dbReference>
<protein>
    <recommendedName>
        <fullName evidence="3">DUF7847 domain-containing protein</fullName>
    </recommendedName>
</protein>
<dbReference type="EMBL" id="POUA01000457">
    <property type="protein sequence ID" value="PZG25505.1"/>
    <property type="molecule type" value="Genomic_DNA"/>
</dbReference>
<accession>A0A2W2FAZ8</accession>
<feature type="transmembrane region" description="Helical" evidence="2">
    <location>
        <begin position="98"/>
        <end position="127"/>
    </location>
</feature>
<name>A0A2W2FAZ8_9ACTN</name>
<evidence type="ECO:0000259" key="3">
    <source>
        <dbReference type="Pfam" id="PF25231"/>
    </source>
</evidence>
<feature type="region of interest" description="Disordered" evidence="1">
    <location>
        <begin position="1"/>
        <end position="21"/>
    </location>
</feature>
<proteinExistence type="predicted"/>
<keyword evidence="2" id="KW-0812">Transmembrane</keyword>
<evidence type="ECO:0000313" key="5">
    <source>
        <dbReference type="Proteomes" id="UP000248544"/>
    </source>
</evidence>
<reference evidence="4 5" key="1">
    <citation type="submission" date="2018-01" db="EMBL/GenBank/DDBJ databases">
        <title>Draft genome sequence of Sphaerisporangium sp. 7K107.</title>
        <authorList>
            <person name="Sahin N."/>
            <person name="Saygin H."/>
            <person name="Ay H."/>
        </authorList>
    </citation>
    <scope>NUCLEOTIDE SEQUENCE [LARGE SCALE GENOMIC DNA]</scope>
    <source>
        <strain evidence="4 5">7K107</strain>
    </source>
</reference>
<keyword evidence="2" id="KW-0472">Membrane</keyword>
<feature type="compositionally biased region" description="Pro residues" evidence="1">
    <location>
        <begin position="1"/>
        <end position="17"/>
    </location>
</feature>
<comment type="caution">
    <text evidence="4">The sequence shown here is derived from an EMBL/GenBank/DDBJ whole genome shotgun (WGS) entry which is preliminary data.</text>
</comment>
<gene>
    <name evidence="4" type="ORF">C1I98_34585</name>
</gene>
<feature type="domain" description="DUF7847" evidence="3">
    <location>
        <begin position="39"/>
        <end position="293"/>
    </location>
</feature>
<evidence type="ECO:0000256" key="2">
    <source>
        <dbReference type="SAM" id="Phobius"/>
    </source>
</evidence>